<evidence type="ECO:0000313" key="4">
    <source>
        <dbReference type="EMBL" id="CAI07467.1"/>
    </source>
</evidence>
<dbReference type="Proteomes" id="UP000006552">
    <property type="component" value="Chromosome"/>
</dbReference>
<feature type="region of interest" description="Disordered" evidence="1">
    <location>
        <begin position="45"/>
        <end position="65"/>
    </location>
</feature>
<evidence type="ECO:0000259" key="3">
    <source>
        <dbReference type="PROSITE" id="PS51352"/>
    </source>
</evidence>
<reference evidence="4 5" key="1">
    <citation type="journal article" date="2005" name="Arch. Microbiol.">
        <title>The genome sequence of an anaerobic aromatic-degrading denitrifying bacterium, strain EbN1.</title>
        <authorList>
            <person name="Rabus R."/>
            <person name="Kube M."/>
            <person name="Heider J."/>
            <person name="Beck A."/>
            <person name="Heitmann K."/>
            <person name="Widdel F."/>
            <person name="Reinhardt R."/>
        </authorList>
    </citation>
    <scope>NUCLEOTIDE SEQUENCE [LARGE SCALE GENOMIC DNA]</scope>
    <source>
        <strain evidence="4 5">EbN1</strain>
    </source>
</reference>
<organism evidence="4 5">
    <name type="scientific">Aromatoleum aromaticum (strain DSM 19018 / LMG 30748 / EbN1)</name>
    <name type="common">Azoarcus sp. (strain EbN1)</name>
    <dbReference type="NCBI Taxonomy" id="76114"/>
    <lineage>
        <taxon>Bacteria</taxon>
        <taxon>Pseudomonadati</taxon>
        <taxon>Pseudomonadota</taxon>
        <taxon>Betaproteobacteria</taxon>
        <taxon>Rhodocyclales</taxon>
        <taxon>Rhodocyclaceae</taxon>
        <taxon>Aromatoleum</taxon>
    </lineage>
</organism>
<sequence length="257" mass="27559">MKLPGCARSRAVILLTLPAAAMALGTAAWMFLRPDITAQADARPLHPAEAAPSTPSPPLTPAGPPWRYGPPEARFTVVEYADLECAFCRTYFPVLKRWIDEHPEVSWQWHHLPLAMHEPAATAEARLVECVGESGGHAAFWQAVDWVYAHTRGDGLGLPEGTHYPDLTPAAQQCLASDRPDAVVRAHAAEAARHGVAATPALQLRDRESGKVILLHGPVDGDALLSALDLLASDEESTAESSRPPDMPAASVGDMPR</sequence>
<dbReference type="PROSITE" id="PS51352">
    <property type="entry name" value="THIOREDOXIN_2"/>
    <property type="match status" value="1"/>
</dbReference>
<dbReference type="EMBL" id="CR555306">
    <property type="protein sequence ID" value="CAI07467.1"/>
    <property type="molecule type" value="Genomic_DNA"/>
</dbReference>
<feature type="transmembrane region" description="Helical" evidence="2">
    <location>
        <begin position="12"/>
        <end position="32"/>
    </location>
</feature>
<dbReference type="Pfam" id="PF13462">
    <property type="entry name" value="Thioredoxin_4"/>
    <property type="match status" value="1"/>
</dbReference>
<proteinExistence type="predicted"/>
<name>Q5P5E5_AROAE</name>
<dbReference type="STRING" id="76114.ebA2405"/>
<evidence type="ECO:0000313" key="5">
    <source>
        <dbReference type="Proteomes" id="UP000006552"/>
    </source>
</evidence>
<keyword evidence="2" id="KW-0812">Transmembrane</keyword>
<dbReference type="KEGG" id="eba:ebA2405"/>
<keyword evidence="5" id="KW-1185">Reference proteome</keyword>
<keyword evidence="2" id="KW-1133">Transmembrane helix</keyword>
<dbReference type="InterPro" id="IPR012336">
    <property type="entry name" value="Thioredoxin-like_fold"/>
</dbReference>
<feature type="compositionally biased region" description="Pro residues" evidence="1">
    <location>
        <begin position="54"/>
        <end position="65"/>
    </location>
</feature>
<protein>
    <recommendedName>
        <fullName evidence="3">Thioredoxin domain-containing protein</fullName>
    </recommendedName>
</protein>
<dbReference type="InterPro" id="IPR013766">
    <property type="entry name" value="Thioredoxin_domain"/>
</dbReference>
<dbReference type="SUPFAM" id="SSF52833">
    <property type="entry name" value="Thioredoxin-like"/>
    <property type="match status" value="1"/>
</dbReference>
<feature type="domain" description="Thioredoxin" evidence="3">
    <location>
        <begin position="45"/>
        <end position="233"/>
    </location>
</feature>
<evidence type="ECO:0000256" key="2">
    <source>
        <dbReference type="SAM" id="Phobius"/>
    </source>
</evidence>
<evidence type="ECO:0000256" key="1">
    <source>
        <dbReference type="SAM" id="MobiDB-lite"/>
    </source>
</evidence>
<dbReference type="InterPro" id="IPR036249">
    <property type="entry name" value="Thioredoxin-like_sf"/>
</dbReference>
<dbReference type="Gene3D" id="3.40.30.10">
    <property type="entry name" value="Glutaredoxin"/>
    <property type="match status" value="1"/>
</dbReference>
<dbReference type="AlphaFoldDB" id="Q5P5E5"/>
<accession>Q5P5E5</accession>
<gene>
    <name evidence="4" type="ORF">ebA2405</name>
</gene>
<dbReference type="RefSeq" id="WP_011237187.1">
    <property type="nucleotide sequence ID" value="NC_006513.1"/>
</dbReference>
<dbReference type="HOGENOM" id="CLU_000288_47_6_4"/>
<keyword evidence="2" id="KW-0472">Membrane</keyword>
<dbReference type="eggNOG" id="COG1651">
    <property type="taxonomic scope" value="Bacteria"/>
</dbReference>
<feature type="region of interest" description="Disordered" evidence="1">
    <location>
        <begin position="233"/>
        <end position="257"/>
    </location>
</feature>